<dbReference type="EnsemblProtists" id="HpaT803339">
    <property type="protein sequence ID" value="HpaP803339"/>
    <property type="gene ID" value="HpaG803339"/>
</dbReference>
<dbReference type="EMBL" id="JH598070">
    <property type="status" value="NOT_ANNOTATED_CDS"/>
    <property type="molecule type" value="Genomic_DNA"/>
</dbReference>
<name>M4BAM9_HYAAE</name>
<proteinExistence type="predicted"/>
<feature type="region of interest" description="Disordered" evidence="1">
    <location>
        <begin position="36"/>
        <end position="70"/>
    </location>
</feature>
<organism evidence="2 3">
    <name type="scientific">Hyaloperonospora arabidopsidis (strain Emoy2)</name>
    <name type="common">Downy mildew agent</name>
    <name type="synonym">Peronospora arabidopsidis</name>
    <dbReference type="NCBI Taxonomy" id="559515"/>
    <lineage>
        <taxon>Eukaryota</taxon>
        <taxon>Sar</taxon>
        <taxon>Stramenopiles</taxon>
        <taxon>Oomycota</taxon>
        <taxon>Peronosporomycetes</taxon>
        <taxon>Peronosporales</taxon>
        <taxon>Peronosporaceae</taxon>
        <taxon>Hyaloperonospora</taxon>
    </lineage>
</organism>
<evidence type="ECO:0000256" key="1">
    <source>
        <dbReference type="SAM" id="MobiDB-lite"/>
    </source>
</evidence>
<dbReference type="InParanoid" id="M4BAM9"/>
<accession>M4BAM9</accession>
<reference evidence="2" key="2">
    <citation type="submission" date="2015-06" db="UniProtKB">
        <authorList>
            <consortium name="EnsemblProtists"/>
        </authorList>
    </citation>
    <scope>IDENTIFICATION</scope>
    <source>
        <strain evidence="2">Emoy2</strain>
    </source>
</reference>
<evidence type="ECO:0000313" key="3">
    <source>
        <dbReference type="Proteomes" id="UP000011713"/>
    </source>
</evidence>
<dbReference type="VEuPathDB" id="FungiDB:HpaG803339"/>
<reference evidence="3" key="1">
    <citation type="journal article" date="2010" name="Science">
        <title>Signatures of adaptation to obligate biotrophy in the Hyaloperonospora arabidopsidis genome.</title>
        <authorList>
            <person name="Baxter L."/>
            <person name="Tripathy S."/>
            <person name="Ishaque N."/>
            <person name="Boot N."/>
            <person name="Cabral A."/>
            <person name="Kemen E."/>
            <person name="Thines M."/>
            <person name="Ah-Fong A."/>
            <person name="Anderson R."/>
            <person name="Badejoko W."/>
            <person name="Bittner-Eddy P."/>
            <person name="Boore J.L."/>
            <person name="Chibucos M.C."/>
            <person name="Coates M."/>
            <person name="Dehal P."/>
            <person name="Delehaunty K."/>
            <person name="Dong S."/>
            <person name="Downton P."/>
            <person name="Dumas B."/>
            <person name="Fabro G."/>
            <person name="Fronick C."/>
            <person name="Fuerstenberg S.I."/>
            <person name="Fulton L."/>
            <person name="Gaulin E."/>
            <person name="Govers F."/>
            <person name="Hughes L."/>
            <person name="Humphray S."/>
            <person name="Jiang R.H."/>
            <person name="Judelson H."/>
            <person name="Kamoun S."/>
            <person name="Kyung K."/>
            <person name="Meijer H."/>
            <person name="Minx P."/>
            <person name="Morris P."/>
            <person name="Nelson J."/>
            <person name="Phuntumart V."/>
            <person name="Qutob D."/>
            <person name="Rehmany A."/>
            <person name="Rougon-Cardoso A."/>
            <person name="Ryden P."/>
            <person name="Torto-Alalibo T."/>
            <person name="Studholme D."/>
            <person name="Wang Y."/>
            <person name="Win J."/>
            <person name="Wood J."/>
            <person name="Clifton S.W."/>
            <person name="Rogers J."/>
            <person name="Van den Ackerveken G."/>
            <person name="Jones J.D."/>
            <person name="McDowell J.M."/>
            <person name="Beynon J."/>
            <person name="Tyler B.M."/>
        </authorList>
    </citation>
    <scope>NUCLEOTIDE SEQUENCE [LARGE SCALE GENOMIC DNA]</scope>
    <source>
        <strain evidence="3">Emoy2</strain>
    </source>
</reference>
<dbReference type="HOGENOM" id="CLU_2113644_0_0_1"/>
<keyword evidence="3" id="KW-1185">Reference proteome</keyword>
<dbReference type="Proteomes" id="UP000011713">
    <property type="component" value="Unassembled WGS sequence"/>
</dbReference>
<protein>
    <submittedName>
        <fullName evidence="2">Uncharacterized protein</fullName>
    </submittedName>
</protein>
<evidence type="ECO:0000313" key="2">
    <source>
        <dbReference type="EnsemblProtists" id="HpaP803339"/>
    </source>
</evidence>
<dbReference type="AlphaFoldDB" id="M4BAM9"/>
<sequence length="115" mass="12753">MYITAISHSSVTSLYVVMVSTCQHFSAHLRSVESLPPRAKRRLTSNTSQGKVSKLPMAPPEKRGKAASARNTSFNIQDKLEFGFEVVGKGTRTDKIDLIACVFYLKYGIEEKVAE</sequence>